<dbReference type="EMBL" id="AP027080">
    <property type="protein sequence ID" value="BDU71355.1"/>
    <property type="molecule type" value="Genomic_DNA"/>
</dbReference>
<keyword evidence="2" id="KW-1185">Reference proteome</keyword>
<name>A0AA48GNP0_9BACT</name>
<evidence type="ECO:0000313" key="1">
    <source>
        <dbReference type="EMBL" id="BDU71355.1"/>
    </source>
</evidence>
<reference evidence="2" key="1">
    <citation type="journal article" date="2023" name="Int. J. Syst. Evol. Microbiol.">
        <title>Mesoterricola silvestris gen. nov., sp. nov., Mesoterricola sediminis sp. nov., Geothrix oryzae sp. nov., Geothrix edaphica sp. nov., Geothrix rubra sp. nov., and Geothrix limicola sp. nov., six novel members of Acidobacteriota isolated from soils.</title>
        <authorList>
            <person name="Itoh H."/>
            <person name="Sugisawa Y."/>
            <person name="Mise K."/>
            <person name="Xu Z."/>
            <person name="Kuniyasu M."/>
            <person name="Ushijima N."/>
            <person name="Kawano K."/>
            <person name="Kobayashi E."/>
            <person name="Shiratori Y."/>
            <person name="Masuda Y."/>
            <person name="Senoo K."/>
        </authorList>
    </citation>
    <scope>NUCLEOTIDE SEQUENCE [LARGE SCALE GENOMIC DNA]</scope>
    <source>
        <strain evidence="2">W79</strain>
    </source>
</reference>
<dbReference type="SUPFAM" id="SSF52172">
    <property type="entry name" value="CheY-like"/>
    <property type="match status" value="1"/>
</dbReference>
<proteinExistence type="predicted"/>
<organism evidence="1 2">
    <name type="scientific">Mesoterricola silvestris</name>
    <dbReference type="NCBI Taxonomy" id="2927979"/>
    <lineage>
        <taxon>Bacteria</taxon>
        <taxon>Pseudomonadati</taxon>
        <taxon>Acidobacteriota</taxon>
        <taxon>Holophagae</taxon>
        <taxon>Holophagales</taxon>
        <taxon>Holophagaceae</taxon>
        <taxon>Mesoterricola</taxon>
    </lineage>
</organism>
<sequence length="389" mass="43041">MPAEFFQLDDRAAIRMVFQRLCRSGGDITMKVEGRDWTFPIFEEVEGRILVGITGAERAKWNMNVGDHYRMAVLDRGRKFQGTVEVAGFGQLEGSDCVHLEQPRSLKGRDYRGLSDYLPEKDVAAVFTSPTNDFCDARVRALGQDGLLLPLYGSGAVKEGQLKVDTPTTLELAVDPDTKFILKAVCDTIEEGVVGIRFTEKHDAPALRTYRNWLEEAMAAQARKDRELFQSRGLRADRSKAGVQRSGPTLQVLSDRDPLVLVISEPPFSVRMAEAVGRKFGVAGLDFARGEVRPLVKPLGVEDGAWGRVKLVVVHQRLRAMSGMELAAKLIKDERCPVPVLVAGPEEDAALKRNRALGFGAVDFLPVDPFRILAVIQALDQTLKSFYPS</sequence>
<dbReference type="KEGG" id="msil:METEAL_05290"/>
<dbReference type="RefSeq" id="WP_316414244.1">
    <property type="nucleotide sequence ID" value="NZ_AP027080.1"/>
</dbReference>
<dbReference type="Proteomes" id="UP001238179">
    <property type="component" value="Chromosome"/>
</dbReference>
<dbReference type="InterPro" id="IPR011006">
    <property type="entry name" value="CheY-like_superfamily"/>
</dbReference>
<evidence type="ECO:0000313" key="2">
    <source>
        <dbReference type="Proteomes" id="UP001238179"/>
    </source>
</evidence>
<dbReference type="AlphaFoldDB" id="A0AA48GNP0"/>
<accession>A0AA48GNP0</accession>
<dbReference type="Gene3D" id="3.40.50.2300">
    <property type="match status" value="1"/>
</dbReference>
<protein>
    <submittedName>
        <fullName evidence="1">Uncharacterized protein</fullName>
    </submittedName>
</protein>
<gene>
    <name evidence="1" type="ORF">METEAL_05290</name>
</gene>